<name>A0A0L0BSE8_LUCCU</name>
<proteinExistence type="predicted"/>
<dbReference type="AlphaFoldDB" id="A0A0L0BSE8"/>
<gene>
    <name evidence="1" type="ORF">FF38_09035</name>
</gene>
<accession>A0A0L0BSE8</accession>
<evidence type="ECO:0000313" key="2">
    <source>
        <dbReference type="Proteomes" id="UP000037069"/>
    </source>
</evidence>
<dbReference type="EMBL" id="JRES01001436">
    <property type="protein sequence ID" value="KNC22936.1"/>
    <property type="molecule type" value="Genomic_DNA"/>
</dbReference>
<dbReference type="Proteomes" id="UP000037069">
    <property type="component" value="Unassembled WGS sequence"/>
</dbReference>
<keyword evidence="2" id="KW-1185">Reference proteome</keyword>
<reference evidence="1 2" key="1">
    <citation type="journal article" date="2015" name="Nat. Commun.">
        <title>Lucilia cuprina genome unlocks parasitic fly biology to underpin future interventions.</title>
        <authorList>
            <person name="Anstead C.A."/>
            <person name="Korhonen P.K."/>
            <person name="Young N.D."/>
            <person name="Hall R.S."/>
            <person name="Jex A.R."/>
            <person name="Murali S.C."/>
            <person name="Hughes D.S."/>
            <person name="Lee S.F."/>
            <person name="Perry T."/>
            <person name="Stroehlein A.J."/>
            <person name="Ansell B.R."/>
            <person name="Breugelmans B."/>
            <person name="Hofmann A."/>
            <person name="Qu J."/>
            <person name="Dugan S."/>
            <person name="Lee S.L."/>
            <person name="Chao H."/>
            <person name="Dinh H."/>
            <person name="Han Y."/>
            <person name="Doddapaneni H.V."/>
            <person name="Worley K.C."/>
            <person name="Muzny D.M."/>
            <person name="Ioannidis P."/>
            <person name="Waterhouse R.M."/>
            <person name="Zdobnov E.M."/>
            <person name="James P.J."/>
            <person name="Bagnall N.H."/>
            <person name="Kotze A.C."/>
            <person name="Gibbs R.A."/>
            <person name="Richards S."/>
            <person name="Batterham P."/>
            <person name="Gasser R.B."/>
        </authorList>
    </citation>
    <scope>NUCLEOTIDE SEQUENCE [LARGE SCALE GENOMIC DNA]</scope>
    <source>
        <strain evidence="1 2">LS</strain>
        <tissue evidence="1">Full body</tissue>
    </source>
</reference>
<sequence length="74" mass="9101">MSLFYWKNRNNIYIDHGILYLNERIIIPQNQRQLIHSYIRPTYSLTSNWPQINRDIENIINKCKTCQKTPLWQH</sequence>
<comment type="caution">
    <text evidence="1">The sequence shown here is derived from an EMBL/GenBank/DDBJ whole genome shotgun (WGS) entry which is preliminary data.</text>
</comment>
<protein>
    <submittedName>
        <fullName evidence="1">Uncharacterized protein</fullName>
    </submittedName>
</protein>
<organism evidence="1 2">
    <name type="scientific">Lucilia cuprina</name>
    <name type="common">Green bottle fly</name>
    <name type="synonym">Australian sheep blowfly</name>
    <dbReference type="NCBI Taxonomy" id="7375"/>
    <lineage>
        <taxon>Eukaryota</taxon>
        <taxon>Metazoa</taxon>
        <taxon>Ecdysozoa</taxon>
        <taxon>Arthropoda</taxon>
        <taxon>Hexapoda</taxon>
        <taxon>Insecta</taxon>
        <taxon>Pterygota</taxon>
        <taxon>Neoptera</taxon>
        <taxon>Endopterygota</taxon>
        <taxon>Diptera</taxon>
        <taxon>Brachycera</taxon>
        <taxon>Muscomorpha</taxon>
        <taxon>Oestroidea</taxon>
        <taxon>Calliphoridae</taxon>
        <taxon>Luciliinae</taxon>
        <taxon>Lucilia</taxon>
    </lineage>
</organism>
<evidence type="ECO:0000313" key="1">
    <source>
        <dbReference type="EMBL" id="KNC22936.1"/>
    </source>
</evidence>